<keyword evidence="2" id="KW-0812">Transmembrane</keyword>
<dbReference type="EMBL" id="LXFE01004042">
    <property type="protein sequence ID" value="OLL21980.1"/>
    <property type="molecule type" value="Genomic_DNA"/>
</dbReference>
<feature type="transmembrane region" description="Helical" evidence="2">
    <location>
        <begin position="103"/>
        <end position="130"/>
    </location>
</feature>
<reference evidence="3 4" key="1">
    <citation type="submission" date="2016-04" db="EMBL/GenBank/DDBJ databases">
        <title>Evolutionary innovation and constraint leading to complex multicellularity in the Ascomycota.</title>
        <authorList>
            <person name="Cisse O."/>
            <person name="Nguyen A."/>
            <person name="Hewitt D.A."/>
            <person name="Jedd G."/>
            <person name="Stajich J.E."/>
        </authorList>
    </citation>
    <scope>NUCLEOTIDE SEQUENCE [LARGE SCALE GENOMIC DNA]</scope>
    <source>
        <strain evidence="3 4">DAH-3</strain>
    </source>
</reference>
<name>A0A1U7LH47_NEOID</name>
<evidence type="ECO:0000313" key="3">
    <source>
        <dbReference type="EMBL" id="OLL21980.1"/>
    </source>
</evidence>
<keyword evidence="2" id="KW-1133">Transmembrane helix</keyword>
<evidence type="ECO:0000256" key="1">
    <source>
        <dbReference type="SAM" id="Coils"/>
    </source>
</evidence>
<protein>
    <submittedName>
        <fullName evidence="3">Ubiquitination network signaling protein acrB</fullName>
    </submittedName>
</protein>
<feature type="transmembrane region" description="Helical" evidence="2">
    <location>
        <begin position="150"/>
        <end position="168"/>
    </location>
</feature>
<feature type="non-terminal residue" evidence="3">
    <location>
        <position position="1"/>
    </location>
</feature>
<feature type="coiled-coil region" evidence="1">
    <location>
        <begin position="521"/>
        <end position="548"/>
    </location>
</feature>
<gene>
    <name evidence="3" type="ORF">NEOLI_001792</name>
</gene>
<dbReference type="Proteomes" id="UP000186594">
    <property type="component" value="Unassembled WGS sequence"/>
</dbReference>
<keyword evidence="4" id="KW-1185">Reference proteome</keyword>
<organism evidence="3 4">
    <name type="scientific">Neolecta irregularis (strain DAH-3)</name>
    <dbReference type="NCBI Taxonomy" id="1198029"/>
    <lineage>
        <taxon>Eukaryota</taxon>
        <taxon>Fungi</taxon>
        <taxon>Dikarya</taxon>
        <taxon>Ascomycota</taxon>
        <taxon>Taphrinomycotina</taxon>
        <taxon>Neolectales</taxon>
        <taxon>Neolectaceae</taxon>
        <taxon>Neolecta</taxon>
    </lineage>
</organism>
<evidence type="ECO:0000256" key="2">
    <source>
        <dbReference type="SAM" id="Phobius"/>
    </source>
</evidence>
<dbReference type="OMA" id="NNAFWQP"/>
<proteinExistence type="predicted"/>
<feature type="coiled-coil region" evidence="1">
    <location>
        <begin position="595"/>
        <end position="658"/>
    </location>
</feature>
<comment type="caution">
    <text evidence="3">The sequence shown here is derived from an EMBL/GenBank/DDBJ whole genome shotgun (WGS) entry which is preliminary data.</text>
</comment>
<evidence type="ECO:0000313" key="4">
    <source>
        <dbReference type="Proteomes" id="UP000186594"/>
    </source>
</evidence>
<dbReference type="AlphaFoldDB" id="A0A1U7LH47"/>
<keyword evidence="2" id="KW-0472">Membrane</keyword>
<keyword evidence="1" id="KW-0175">Coiled coil</keyword>
<dbReference type="STRING" id="1198029.A0A1U7LH47"/>
<dbReference type="OrthoDB" id="4158994at2759"/>
<sequence length="683" mass="77276">PPNQHTCYFLRCICVCNIPPQPCFAGLFASQKLIWPLQYSDMWISNHRSPQEQPHGLLNASRISQKSSPTIFRLQPTIFEEMIPPRISIPASLVPHLPLFDSLALLLVVLNLPVFLYTLLHMIYVCYTFVPSSPTSPAFPSFSRTYTPSITTILLADVVITVTISLVWPSLKCLLSEFAHVVFATRLAGGGSKSVGLCTTIVAGVRIIRNAFKIHESTRSPAIGTMWLPGSELTFIDVVKRLQTSILDYCQQIAALHILATFLLDTICGRLHKNQFADPESSSYSYSDNESCTAALTDHSIYQPIWSFLAGTIVRSKLGQNETSAAKKYGFSDSPIFWVHNIGHVDVALASHASVDVLNRLVVAVDNLPWSQISIINQDSEDYDEAADAISESKLVQTRKLAILGLNPATEYSIEITSPDFPDLYTCINFRTTPDQEHVNPNDVFQEASPEQTTTLCQEEMHQESARLNENRQRMKKLRKDNSKTISLMRGELESLKSKCGGTDKGEERAHRRILFLREFVRRIEEELHILQTEIENLRQAIINQKDIESWTKIRWETAQANQEKIESEVQCRISQVDRMLKDITNENSALSSRKDKLAVRNRKLSADIARLKENPDVQGIAMILARRKQRSEITRRRKRLEQEFLEQISRVERSTQEILDGSQFGNLPPSTILLENRASFNP</sequence>
<accession>A0A1U7LH47</accession>